<dbReference type="AlphaFoldDB" id="A0AA41ZAP4"/>
<dbReference type="RefSeq" id="WP_265269522.1">
    <property type="nucleotide sequence ID" value="NZ_JANFAV010000011.1"/>
</dbReference>
<protein>
    <recommendedName>
        <fullName evidence="3">Outer membrane beta-barrel protein</fullName>
    </recommendedName>
</protein>
<reference evidence="1" key="1">
    <citation type="submission" date="2022-06" db="EMBL/GenBank/DDBJ databases">
        <title>Sphingomonas sp. nov. isolated from rhizosphere soil of tomato.</title>
        <authorList>
            <person name="Dong H."/>
            <person name="Gao R."/>
        </authorList>
    </citation>
    <scope>NUCLEOTIDE SEQUENCE</scope>
    <source>
        <strain evidence="1">MMSM24</strain>
    </source>
</reference>
<name>A0AA41ZAP4_9SPHN</name>
<sequence>MVFGLPATVSAQTLDNNYWLSVMAFFPRVDTDVRVAAAKQADIGTAIDFENDLALDKDEILPSLTAGARFGRAIVGADFYKLNRKGTVNLARDISFDGVVYPANVQVRSGVDSQIYRFTVGYAFVQTPSVELGAAVGAHVTRFAMSIAGNARVGNQGTPDMQERRRDVLAPLPTLGAFVTWKIAPRVELNGRFDWLSLKIDDYNGRLLNTQVGVNYAVAENLALGVAYRYVDYRLGIDKPVWNGQVRYKLYGPALLLQASF</sequence>
<dbReference type="InterPro" id="IPR011250">
    <property type="entry name" value="OMP/PagP_B-barrel"/>
</dbReference>
<dbReference type="Proteomes" id="UP001165565">
    <property type="component" value="Unassembled WGS sequence"/>
</dbReference>
<proteinExistence type="predicted"/>
<evidence type="ECO:0008006" key="3">
    <source>
        <dbReference type="Google" id="ProtNLM"/>
    </source>
</evidence>
<dbReference type="EMBL" id="JANFAV010000011">
    <property type="protein sequence ID" value="MCW6536114.1"/>
    <property type="molecule type" value="Genomic_DNA"/>
</dbReference>
<evidence type="ECO:0000313" key="1">
    <source>
        <dbReference type="EMBL" id="MCW6536114.1"/>
    </source>
</evidence>
<gene>
    <name evidence="1" type="ORF">NEE01_15135</name>
</gene>
<organism evidence="1 2">
    <name type="scientific">Sphingomonas lycopersici</name>
    <dbReference type="NCBI Taxonomy" id="2951807"/>
    <lineage>
        <taxon>Bacteria</taxon>
        <taxon>Pseudomonadati</taxon>
        <taxon>Pseudomonadota</taxon>
        <taxon>Alphaproteobacteria</taxon>
        <taxon>Sphingomonadales</taxon>
        <taxon>Sphingomonadaceae</taxon>
        <taxon>Sphingomonas</taxon>
    </lineage>
</organism>
<dbReference type="Gene3D" id="2.40.160.20">
    <property type="match status" value="1"/>
</dbReference>
<comment type="caution">
    <text evidence="1">The sequence shown here is derived from an EMBL/GenBank/DDBJ whole genome shotgun (WGS) entry which is preliminary data.</text>
</comment>
<evidence type="ECO:0000313" key="2">
    <source>
        <dbReference type="Proteomes" id="UP001165565"/>
    </source>
</evidence>
<keyword evidence="2" id="KW-1185">Reference proteome</keyword>
<dbReference type="SUPFAM" id="SSF56925">
    <property type="entry name" value="OMPA-like"/>
    <property type="match status" value="1"/>
</dbReference>
<accession>A0AA41ZAP4</accession>